<dbReference type="Gene3D" id="3.40.50.1220">
    <property type="entry name" value="TPP-binding domain"/>
    <property type="match status" value="1"/>
</dbReference>
<dbReference type="SUPFAM" id="SSF52467">
    <property type="entry name" value="DHS-like NAD/FAD-binding domain"/>
    <property type="match status" value="1"/>
</dbReference>
<feature type="domain" description="Thiamine pyrophosphate enzyme central" evidence="5">
    <location>
        <begin position="194"/>
        <end position="324"/>
    </location>
</feature>
<feature type="region of interest" description="Disordered" evidence="4">
    <location>
        <begin position="356"/>
        <end position="385"/>
    </location>
</feature>
<evidence type="ECO:0000256" key="4">
    <source>
        <dbReference type="SAM" id="MobiDB-lite"/>
    </source>
</evidence>
<accession>A0ABX5QC87</accession>
<dbReference type="InterPro" id="IPR012000">
    <property type="entry name" value="Thiamin_PyroP_enz_cen_dom"/>
</dbReference>
<evidence type="ECO:0000256" key="1">
    <source>
        <dbReference type="ARBA" id="ARBA00007812"/>
    </source>
</evidence>
<dbReference type="Pfam" id="PF02775">
    <property type="entry name" value="TPP_enzyme_C"/>
    <property type="match status" value="1"/>
</dbReference>
<dbReference type="InterPro" id="IPR011766">
    <property type="entry name" value="TPP_enzyme_TPP-bd"/>
</dbReference>
<organism evidence="8 9">
    <name type="scientific">Leucobacter muris</name>
    <dbReference type="NCBI Taxonomy" id="1935379"/>
    <lineage>
        <taxon>Bacteria</taxon>
        <taxon>Bacillati</taxon>
        <taxon>Actinomycetota</taxon>
        <taxon>Actinomycetes</taxon>
        <taxon>Micrococcales</taxon>
        <taxon>Microbacteriaceae</taxon>
        <taxon>Leucobacter</taxon>
    </lineage>
</organism>
<dbReference type="Pfam" id="PF02776">
    <property type="entry name" value="TPP_enzyme_N"/>
    <property type="match status" value="1"/>
</dbReference>
<reference evidence="8 9" key="1">
    <citation type="submission" date="2019-01" db="EMBL/GenBank/DDBJ databases">
        <title>Leucobacter muris sp. nov. isolated from the nose of a laboratory mouse.</title>
        <authorList>
            <person name="Benga L."/>
            <person name="Sproeer C."/>
            <person name="Schumann P."/>
            <person name="Verbarg S."/>
            <person name="Bunk B."/>
            <person name="Engelhardt E."/>
            <person name="Benten P.M."/>
            <person name="Sager M."/>
        </authorList>
    </citation>
    <scope>NUCLEOTIDE SEQUENCE [LARGE SCALE GENOMIC DNA]</scope>
    <source>
        <strain evidence="8 9">DSM 101948</strain>
    </source>
</reference>
<evidence type="ECO:0000313" key="9">
    <source>
        <dbReference type="Proteomes" id="UP000285768"/>
    </source>
</evidence>
<dbReference type="InterPro" id="IPR029035">
    <property type="entry name" value="DHS-like_NAD/FAD-binding_dom"/>
</dbReference>
<dbReference type="SUPFAM" id="SSF52518">
    <property type="entry name" value="Thiamin diphosphate-binding fold (THDP-binding)"/>
    <property type="match status" value="2"/>
</dbReference>
<dbReference type="Pfam" id="PF00205">
    <property type="entry name" value="TPP_enzyme_M"/>
    <property type="match status" value="1"/>
</dbReference>
<evidence type="ECO:0000313" key="8">
    <source>
        <dbReference type="EMBL" id="QAB16671.1"/>
    </source>
</evidence>
<dbReference type="CDD" id="cd00568">
    <property type="entry name" value="TPP_enzymes"/>
    <property type="match status" value="1"/>
</dbReference>
<evidence type="ECO:0000256" key="2">
    <source>
        <dbReference type="ARBA" id="ARBA00023052"/>
    </source>
</evidence>
<comment type="similarity">
    <text evidence="1 3">Belongs to the TPP enzyme family.</text>
</comment>
<evidence type="ECO:0000259" key="5">
    <source>
        <dbReference type="Pfam" id="PF00205"/>
    </source>
</evidence>
<dbReference type="RefSeq" id="WP_128386030.1">
    <property type="nucleotide sequence ID" value="NZ_CP035037.1"/>
</dbReference>
<dbReference type="PANTHER" id="PTHR18968">
    <property type="entry name" value="THIAMINE PYROPHOSPHATE ENZYMES"/>
    <property type="match status" value="1"/>
</dbReference>
<evidence type="ECO:0000259" key="6">
    <source>
        <dbReference type="Pfam" id="PF02775"/>
    </source>
</evidence>
<keyword evidence="2 3" id="KW-0786">Thiamine pyrophosphate</keyword>
<gene>
    <name evidence="8" type="ORF">Leucomu_00815</name>
</gene>
<dbReference type="InterPro" id="IPR012001">
    <property type="entry name" value="Thiamin_PyroP_enz_TPP-bd_dom"/>
</dbReference>
<dbReference type="InterPro" id="IPR045229">
    <property type="entry name" value="TPP_enz"/>
</dbReference>
<evidence type="ECO:0000259" key="7">
    <source>
        <dbReference type="Pfam" id="PF02776"/>
    </source>
</evidence>
<proteinExistence type="inferred from homology"/>
<feature type="domain" description="Thiamine pyrophosphate enzyme TPP-binding" evidence="6">
    <location>
        <begin position="409"/>
        <end position="546"/>
    </location>
</feature>
<dbReference type="CDD" id="cd07035">
    <property type="entry name" value="TPP_PYR_POX_like"/>
    <property type="match status" value="1"/>
</dbReference>
<dbReference type="Proteomes" id="UP000285768">
    <property type="component" value="Chromosome"/>
</dbReference>
<dbReference type="Gene3D" id="3.40.50.970">
    <property type="match status" value="2"/>
</dbReference>
<name>A0ABX5QC87_9MICO</name>
<protein>
    <submittedName>
        <fullName evidence="8">Thiamine pyrophosphate-binding protein</fullName>
    </submittedName>
</protein>
<keyword evidence="9" id="KW-1185">Reference proteome</keyword>
<evidence type="ECO:0000256" key="3">
    <source>
        <dbReference type="RuleBase" id="RU362132"/>
    </source>
</evidence>
<dbReference type="EMBL" id="CP035037">
    <property type="protein sequence ID" value="QAB16671.1"/>
    <property type="molecule type" value="Genomic_DNA"/>
</dbReference>
<sequence>MAGATVAELVGHALARLGAGHCFGVVGSGNFAVTNALREAGVPFTATRHEGGAATMADAFSRMSGTVALVSVHQGCGLTNAATGIGEAAKSRTPMIVLAAEASGAAVGSNFSMDQPGFARSVLAESHRVHSPESALVDVVRAFRAARDERRTVVLNLPLDVQAQPASADALRTLESLAPPPAPAPPRADAEAVSALAQLISTAERPVIVAGRGARGAGPELRALASAAGALLATSAVAKGLFAGDPFDLGISGGFSSPLTAELISQADLIIGAGCALNMWTMRHGRLIGERARVAQIDLEVSALGAQRPIDLGVVGDAASTATAVLAELTRFSSGLEPRYRTPGIAARIAAESRWSDVPLDPPDLGGPGTGAASDPGPLEDGPEIRIDPRVLSRELNRLLPVERIISVDSGNFMGYPSAYLDVPDEHGFCFTQAFQAIGLGLATAIGAALARPDRLPVLGTGDGGFLMGVAELETAVRLGLPLLVVVYNDDAYGAEIHHFGVSDDPDFVAPDLGTVTFPRVDIASLARGFGAQGVTVRGPKDLDAVRAWLDSDPRSPLVLDARIASDGGAWWLAEAFRGH</sequence>
<dbReference type="InterPro" id="IPR029061">
    <property type="entry name" value="THDP-binding"/>
</dbReference>
<feature type="domain" description="Thiamine pyrophosphate enzyme N-terminal TPP-binding" evidence="7">
    <location>
        <begin position="5"/>
        <end position="110"/>
    </location>
</feature>
<dbReference type="PANTHER" id="PTHR18968:SF167">
    <property type="entry name" value="ACETOLACTATE SYNTHASE LARGE SUBUNIT ILVB2-RELATED"/>
    <property type="match status" value="1"/>
</dbReference>